<evidence type="ECO:0000259" key="2">
    <source>
        <dbReference type="PROSITE" id="PS50011"/>
    </source>
</evidence>
<dbReference type="PROSITE" id="PS50011">
    <property type="entry name" value="PROTEIN_KINASE_DOM"/>
    <property type="match status" value="1"/>
</dbReference>
<dbReference type="PANTHER" id="PTHR11909">
    <property type="entry name" value="CASEIN KINASE-RELATED"/>
    <property type="match status" value="1"/>
</dbReference>
<sequence length="262" mass="29304">MQTGSQYQITLRRGTLIGSGATSKVYECHDLSNSTVRMVCKVFSPKHKNDFAKECRAYHKLKGIMGISHLLCFGIRKSCHYIVIERMFSTLEDFSEDQPNQIDLALIAKLACTLLKILQAIHSKGIVHGDIKPANIGLRMNNDRVIPSLFDFSKASLWQLGAIRPRPAGVTGTVTYASVNVLAGHMPSPHDGIISLTYSMIYVLTVRISNVHEEAARKLWHGLVAEEFLLLLDHTSSLKFRDIPKYAHFIDTFQQLSAVTVH</sequence>
<accession>A0A166WCS2</accession>
<evidence type="ECO:0000313" key="4">
    <source>
        <dbReference type="Proteomes" id="UP000076532"/>
    </source>
</evidence>
<reference evidence="3 4" key="1">
    <citation type="journal article" date="2016" name="Mol. Biol. Evol.">
        <title>Comparative Genomics of Early-Diverging Mushroom-Forming Fungi Provides Insights into the Origins of Lignocellulose Decay Capabilities.</title>
        <authorList>
            <person name="Nagy L.G."/>
            <person name="Riley R."/>
            <person name="Tritt A."/>
            <person name="Adam C."/>
            <person name="Daum C."/>
            <person name="Floudas D."/>
            <person name="Sun H."/>
            <person name="Yadav J.S."/>
            <person name="Pangilinan J."/>
            <person name="Larsson K.H."/>
            <person name="Matsuura K."/>
            <person name="Barry K."/>
            <person name="Labutti K."/>
            <person name="Kuo R."/>
            <person name="Ohm R.A."/>
            <person name="Bhattacharya S.S."/>
            <person name="Shirouzu T."/>
            <person name="Yoshinaga Y."/>
            <person name="Martin F.M."/>
            <person name="Grigoriev I.V."/>
            <person name="Hibbett D.S."/>
        </authorList>
    </citation>
    <scope>NUCLEOTIDE SEQUENCE [LARGE SCALE GENOMIC DNA]</scope>
    <source>
        <strain evidence="3 4">CBS 109695</strain>
    </source>
</reference>
<dbReference type="EMBL" id="KV417482">
    <property type="protein sequence ID" value="KZP33625.1"/>
    <property type="molecule type" value="Genomic_DNA"/>
</dbReference>
<dbReference type="InterPro" id="IPR017441">
    <property type="entry name" value="Protein_kinase_ATP_BS"/>
</dbReference>
<dbReference type="InterPro" id="IPR050235">
    <property type="entry name" value="CK1_Ser-Thr_kinase"/>
</dbReference>
<dbReference type="InterPro" id="IPR011009">
    <property type="entry name" value="Kinase-like_dom_sf"/>
</dbReference>
<dbReference type="GO" id="GO:0004672">
    <property type="term" value="F:protein kinase activity"/>
    <property type="evidence" value="ECO:0007669"/>
    <property type="project" value="InterPro"/>
</dbReference>
<feature type="binding site" evidence="1">
    <location>
        <position position="41"/>
    </location>
    <ligand>
        <name>ATP</name>
        <dbReference type="ChEBI" id="CHEBI:30616"/>
    </ligand>
</feature>
<dbReference type="PROSITE" id="PS00107">
    <property type="entry name" value="PROTEIN_KINASE_ATP"/>
    <property type="match status" value="1"/>
</dbReference>
<dbReference type="GO" id="GO:0005524">
    <property type="term" value="F:ATP binding"/>
    <property type="evidence" value="ECO:0007669"/>
    <property type="project" value="UniProtKB-UniRule"/>
</dbReference>
<dbReference type="InterPro" id="IPR000719">
    <property type="entry name" value="Prot_kinase_dom"/>
</dbReference>
<keyword evidence="1" id="KW-0067">ATP-binding</keyword>
<dbReference type="Pfam" id="PF00069">
    <property type="entry name" value="Pkinase"/>
    <property type="match status" value="1"/>
</dbReference>
<dbReference type="SMART" id="SM00220">
    <property type="entry name" value="S_TKc"/>
    <property type="match status" value="1"/>
</dbReference>
<keyword evidence="1" id="KW-0547">Nucleotide-binding</keyword>
<evidence type="ECO:0000256" key="1">
    <source>
        <dbReference type="PROSITE-ProRule" id="PRU10141"/>
    </source>
</evidence>
<organism evidence="3 4">
    <name type="scientific">Athelia psychrophila</name>
    <dbReference type="NCBI Taxonomy" id="1759441"/>
    <lineage>
        <taxon>Eukaryota</taxon>
        <taxon>Fungi</taxon>
        <taxon>Dikarya</taxon>
        <taxon>Basidiomycota</taxon>
        <taxon>Agaricomycotina</taxon>
        <taxon>Agaricomycetes</taxon>
        <taxon>Agaricomycetidae</taxon>
        <taxon>Atheliales</taxon>
        <taxon>Atheliaceae</taxon>
        <taxon>Athelia</taxon>
    </lineage>
</organism>
<protein>
    <submittedName>
        <fullName evidence="3">Kinase-like protein</fullName>
    </submittedName>
</protein>
<name>A0A166WCS2_9AGAM</name>
<dbReference type="Gene3D" id="1.10.510.10">
    <property type="entry name" value="Transferase(Phosphotransferase) domain 1"/>
    <property type="match status" value="1"/>
</dbReference>
<dbReference type="AlphaFoldDB" id="A0A166WCS2"/>
<keyword evidence="4" id="KW-1185">Reference proteome</keyword>
<dbReference type="STRING" id="436010.A0A166WCS2"/>
<feature type="domain" description="Protein kinase" evidence="2">
    <location>
        <begin position="11"/>
        <end position="262"/>
    </location>
</feature>
<evidence type="ECO:0000313" key="3">
    <source>
        <dbReference type="EMBL" id="KZP33625.1"/>
    </source>
</evidence>
<gene>
    <name evidence="3" type="ORF">FIBSPDRAFT_943413</name>
</gene>
<dbReference type="SUPFAM" id="SSF56112">
    <property type="entry name" value="Protein kinase-like (PK-like)"/>
    <property type="match status" value="1"/>
</dbReference>
<dbReference type="Proteomes" id="UP000076532">
    <property type="component" value="Unassembled WGS sequence"/>
</dbReference>
<proteinExistence type="predicted"/>
<dbReference type="OrthoDB" id="2605211at2759"/>